<dbReference type="Proteomes" id="UP001165121">
    <property type="component" value="Unassembled WGS sequence"/>
</dbReference>
<dbReference type="InterPro" id="IPR035984">
    <property type="entry name" value="Acyl-CoA-binding_sf"/>
</dbReference>
<dbReference type="SUPFAM" id="SSF47027">
    <property type="entry name" value="Acyl-CoA binding protein"/>
    <property type="match status" value="1"/>
</dbReference>
<evidence type="ECO:0000313" key="2">
    <source>
        <dbReference type="Proteomes" id="UP001165121"/>
    </source>
</evidence>
<protein>
    <submittedName>
        <fullName evidence="1">Unnamed protein product</fullName>
    </submittedName>
</protein>
<dbReference type="AlphaFoldDB" id="A0A9W6U403"/>
<keyword evidence="2" id="KW-1185">Reference proteome</keyword>
<comment type="caution">
    <text evidence="1">The sequence shown here is derived from an EMBL/GenBank/DDBJ whole genome shotgun (WGS) entry which is preliminary data.</text>
</comment>
<accession>A0A9W6U403</accession>
<dbReference type="EMBL" id="BSXT01000358">
    <property type="protein sequence ID" value="GMF25432.1"/>
    <property type="molecule type" value="Genomic_DNA"/>
</dbReference>
<proteinExistence type="predicted"/>
<sequence length="186" mass="20311">MNELDAKFQVAVDFIAARGNNKLTNEQVGGGRTSVSAAWRSPLRWTWSALPSGAWVSAGRLSGGMVGLSARVCRESWKALGDLDPDMAKRQYVEWVQDLFEEFDVRGPKRWRSSSTSSSSKASSETLSLDNSISMAGVVSMPKVDMSTEEWKVKDDVFHYASTGDLNKLVAALDQGEEGINAQVSD</sequence>
<dbReference type="OrthoDB" id="10254927at2759"/>
<organism evidence="1 2">
    <name type="scientific">Phytophthora fragariaefolia</name>
    <dbReference type="NCBI Taxonomy" id="1490495"/>
    <lineage>
        <taxon>Eukaryota</taxon>
        <taxon>Sar</taxon>
        <taxon>Stramenopiles</taxon>
        <taxon>Oomycota</taxon>
        <taxon>Peronosporomycetes</taxon>
        <taxon>Peronosporales</taxon>
        <taxon>Peronosporaceae</taxon>
        <taxon>Phytophthora</taxon>
    </lineage>
</organism>
<reference evidence="1" key="1">
    <citation type="submission" date="2023-04" db="EMBL/GenBank/DDBJ databases">
        <title>Phytophthora fragariaefolia NBRC 109709.</title>
        <authorList>
            <person name="Ichikawa N."/>
            <person name="Sato H."/>
            <person name="Tonouchi N."/>
        </authorList>
    </citation>
    <scope>NUCLEOTIDE SEQUENCE</scope>
    <source>
        <strain evidence="1">NBRC 109709</strain>
    </source>
</reference>
<evidence type="ECO:0000313" key="1">
    <source>
        <dbReference type="EMBL" id="GMF25432.1"/>
    </source>
</evidence>
<dbReference type="GO" id="GO:0000062">
    <property type="term" value="F:fatty-acyl-CoA binding"/>
    <property type="evidence" value="ECO:0007669"/>
    <property type="project" value="InterPro"/>
</dbReference>
<name>A0A9W6U403_9STRA</name>
<gene>
    <name evidence="1" type="ORF">Pfra01_000454700</name>
</gene>